<evidence type="ECO:0000313" key="1">
    <source>
        <dbReference type="EMBL" id="ABK77065.1"/>
    </source>
</evidence>
<reference evidence="1 2" key="1">
    <citation type="journal article" date="2006" name="Proc. Natl. Acad. Sci. U.S.A.">
        <title>Genomic analysis of the uncultivated marine crenarchaeote Cenarchaeum symbiosum.</title>
        <authorList>
            <person name="Hallam S.J."/>
            <person name="Konstantinidis K.T."/>
            <person name="Putnam N."/>
            <person name="Schleper C."/>
            <person name="Watanabe Y."/>
            <person name="Sugahara J."/>
            <person name="Preston C."/>
            <person name="de la Torre J."/>
            <person name="Richardson P.M."/>
            <person name="DeLong E.F."/>
        </authorList>
    </citation>
    <scope>NUCLEOTIDE SEQUENCE [LARGE SCALE GENOMIC DNA]</scope>
    <source>
        <strain evidence="2">A</strain>
    </source>
</reference>
<dbReference type="InterPro" id="IPR023203">
    <property type="entry name" value="TTHA0068_sf"/>
</dbReference>
<dbReference type="AlphaFoldDB" id="A0RUP8"/>
<dbReference type="InterPro" id="IPR005500">
    <property type="entry name" value="DUF309"/>
</dbReference>
<dbReference type="Proteomes" id="UP000000758">
    <property type="component" value="Chromosome"/>
</dbReference>
<dbReference type="KEGG" id="csy:CENSYa_0430"/>
<evidence type="ECO:0000313" key="2">
    <source>
        <dbReference type="Proteomes" id="UP000000758"/>
    </source>
</evidence>
<sequence>MNTQYSPKESRHIVHKARDLCDGLGASIRVVRVATGFIELDVSVAPSLLDELIGRLRPIGGLDNIRHVTEEEEITKDEGIVEGISYFNGERFWEAHEAWEGAWKKCSGDEKSLVQGIILVAVAFAHSQKNDDDIGINMFGRALEKMGEFAGIYHNIDVGRIRSKITAMMDERRMELFRI</sequence>
<dbReference type="STRING" id="414004.CENSYa_0430"/>
<dbReference type="EMBL" id="DP000238">
    <property type="protein sequence ID" value="ABK77065.1"/>
    <property type="molecule type" value="Genomic_DNA"/>
</dbReference>
<gene>
    <name evidence="1" type="ordered locus">CENSYa_0430</name>
</gene>
<proteinExistence type="predicted"/>
<dbReference type="PANTHER" id="PTHR34796:SF1">
    <property type="entry name" value="EXPRESSED PROTEIN"/>
    <property type="match status" value="1"/>
</dbReference>
<dbReference type="PANTHER" id="PTHR34796">
    <property type="entry name" value="EXPRESSED PROTEIN"/>
    <property type="match status" value="1"/>
</dbReference>
<keyword evidence="2" id="KW-1185">Reference proteome</keyword>
<protein>
    <recommendedName>
        <fullName evidence="3">DUF309 domain-containing protein</fullName>
    </recommendedName>
</protein>
<evidence type="ECO:0008006" key="3">
    <source>
        <dbReference type="Google" id="ProtNLM"/>
    </source>
</evidence>
<dbReference type="Pfam" id="PF03745">
    <property type="entry name" value="DUF309"/>
    <property type="match status" value="1"/>
</dbReference>
<name>A0RUP8_CENSY</name>
<dbReference type="EnsemblBacteria" id="ABK77065">
    <property type="protein sequence ID" value="ABK77065"/>
    <property type="gene ID" value="CENSYa_0430"/>
</dbReference>
<dbReference type="HOGENOM" id="CLU_1465195_0_0_2"/>
<dbReference type="SUPFAM" id="SSF140663">
    <property type="entry name" value="TTHA0068-like"/>
    <property type="match status" value="1"/>
</dbReference>
<dbReference type="Gene3D" id="1.10.3450.10">
    <property type="entry name" value="TTHA0068-like"/>
    <property type="match status" value="1"/>
</dbReference>
<accession>A0RUP8</accession>
<organism evidence="1 2">
    <name type="scientific">Cenarchaeum symbiosum (strain A)</name>
    <dbReference type="NCBI Taxonomy" id="414004"/>
    <lineage>
        <taxon>Archaea</taxon>
        <taxon>Nitrososphaerota</taxon>
        <taxon>Candidatus Cenarchaeales</taxon>
        <taxon>Candidatus Cenarchaeaceae</taxon>
        <taxon>Candidatus Cenarchaeum</taxon>
    </lineage>
</organism>